<sequence length="733" mass="81813">MSLYQSLHSAEDDETVGGHFAVSDRRKDLLAIRLRQFLVSGGGSSSENFTGETTDDAEDGRIDDLASPKSSHRVGNVTLETLGNPNIAKQVRALLISRTGYPNLVLSAYLEPPLPLEESNNGESFMKLRVHAPRNLTYISYPPYRSSSYDRVAIMAKPACSRNGAQWIFPTSHPKSLDHHFEGNVFRRSPNFDKRWELAGIGNDDADNHTRVEGHCPVDADPYLPWIHDAFPTDDGGHVEFVISNKRRCNTNPKRFGPDLKNLEPQVALMQPVPVKRIGEGRPEFGVALSSLWSHTAYGREDATIGSDAFVLDDDISYTPPRYALATSLDDADDDARYTRFICRFHTLEIDDKIDSREDGPRLRKVVLGETLSTYTYNPEHVNYRKQGSKPMLLNAPDQIWNSVYNARCPVPRDVVDALPEIIASGRSVVDGAPSLYLDLIPIRTPVRKDREGFGLPGKTNGSFDPKRAWGDAHVLPRIEASGRWANIPVCRPPMVDEGSVVDPSELAMAASRPNDVVTAQKKKHFLVACVWASHSFATRGQTDDSDSSTGARLREFLFYHLQIAGFDHVYVYDNSDATASNDTLAAVTDLFSRRLVTRIPWPHRVCNNNRPADANPGERSSQYAAESSCRARYGPGTTWMATLDVDEYLITTGERWKTLRHWLEHVTSDEDDTKILSFYQTRALPNIDLMVPYEGGPASLCKVDKNISTLKSMCVMKVWNINAEYGLDDLVA</sequence>
<feature type="region of interest" description="Disordered" evidence="4">
    <location>
        <begin position="43"/>
        <end position="71"/>
    </location>
</feature>
<protein>
    <recommendedName>
        <fullName evidence="7">Glycosyltransferase family 92 protein</fullName>
    </recommendedName>
</protein>
<comment type="caution">
    <text evidence="5">The sequence shown here is derived from an EMBL/GenBank/DDBJ whole genome shotgun (WGS) entry which is preliminary data.</text>
</comment>
<gene>
    <name evidence="5" type="ORF">ACHAW5_007356</name>
</gene>
<keyword evidence="2" id="KW-0812">Transmembrane</keyword>
<evidence type="ECO:0000313" key="6">
    <source>
        <dbReference type="Proteomes" id="UP001530315"/>
    </source>
</evidence>
<evidence type="ECO:0000256" key="1">
    <source>
        <dbReference type="ARBA" id="ARBA00004167"/>
    </source>
</evidence>
<evidence type="ECO:0000313" key="5">
    <source>
        <dbReference type="EMBL" id="KAL3779323.1"/>
    </source>
</evidence>
<dbReference type="AlphaFoldDB" id="A0ABD3NUE5"/>
<name>A0ABD3NUE5_9STRA</name>
<evidence type="ECO:0008006" key="7">
    <source>
        <dbReference type="Google" id="ProtNLM"/>
    </source>
</evidence>
<keyword evidence="6" id="KW-1185">Reference proteome</keyword>
<evidence type="ECO:0000256" key="3">
    <source>
        <dbReference type="ARBA" id="ARBA00022989"/>
    </source>
</evidence>
<comment type="subcellular location">
    <subcellularLocation>
        <location evidence="1">Membrane</location>
        <topology evidence="1">Single-pass membrane protein</topology>
    </subcellularLocation>
</comment>
<evidence type="ECO:0000256" key="2">
    <source>
        <dbReference type="ARBA" id="ARBA00022692"/>
    </source>
</evidence>
<dbReference type="PANTHER" id="PTHR21461">
    <property type="entry name" value="GLYCOSYLTRANSFERASE FAMILY 92 PROTEIN"/>
    <property type="match status" value="1"/>
</dbReference>
<dbReference type="Proteomes" id="UP001530315">
    <property type="component" value="Unassembled WGS sequence"/>
</dbReference>
<dbReference type="PANTHER" id="PTHR21461:SF69">
    <property type="entry name" value="GLYCOSYLTRANSFERASE FAMILY 92 PROTEIN"/>
    <property type="match status" value="1"/>
</dbReference>
<proteinExistence type="predicted"/>
<organism evidence="5 6">
    <name type="scientific">Stephanodiscus triporus</name>
    <dbReference type="NCBI Taxonomy" id="2934178"/>
    <lineage>
        <taxon>Eukaryota</taxon>
        <taxon>Sar</taxon>
        <taxon>Stramenopiles</taxon>
        <taxon>Ochrophyta</taxon>
        <taxon>Bacillariophyta</taxon>
        <taxon>Coscinodiscophyceae</taxon>
        <taxon>Thalassiosirophycidae</taxon>
        <taxon>Stephanodiscales</taxon>
        <taxon>Stephanodiscaceae</taxon>
        <taxon>Stephanodiscus</taxon>
    </lineage>
</organism>
<dbReference type="EMBL" id="JALLAZ020001170">
    <property type="protein sequence ID" value="KAL3779323.1"/>
    <property type="molecule type" value="Genomic_DNA"/>
</dbReference>
<keyword evidence="3" id="KW-1133">Transmembrane helix</keyword>
<dbReference type="Pfam" id="PF13704">
    <property type="entry name" value="Glyco_tranf_2_4"/>
    <property type="match status" value="1"/>
</dbReference>
<accession>A0ABD3NUE5</accession>
<reference evidence="5 6" key="1">
    <citation type="submission" date="2024-10" db="EMBL/GenBank/DDBJ databases">
        <title>Updated reference genomes for cyclostephanoid diatoms.</title>
        <authorList>
            <person name="Roberts W.R."/>
            <person name="Alverson A.J."/>
        </authorList>
    </citation>
    <scope>NUCLEOTIDE SEQUENCE [LARGE SCALE GENOMIC DNA]</scope>
    <source>
        <strain evidence="5 6">AJA276-08</strain>
    </source>
</reference>
<keyword evidence="3" id="KW-0472">Membrane</keyword>
<evidence type="ECO:0000256" key="4">
    <source>
        <dbReference type="SAM" id="MobiDB-lite"/>
    </source>
</evidence>
<dbReference type="GO" id="GO:0016020">
    <property type="term" value="C:membrane"/>
    <property type="evidence" value="ECO:0007669"/>
    <property type="project" value="UniProtKB-SubCell"/>
</dbReference>